<gene>
    <name evidence="1" type="primary">Contig8107.g8643</name>
    <name evidence="1" type="ORF">STYLEM_4762</name>
</gene>
<evidence type="ECO:0008006" key="3">
    <source>
        <dbReference type="Google" id="ProtNLM"/>
    </source>
</evidence>
<name>A0A078A1Q2_STYLE</name>
<evidence type="ECO:0000313" key="2">
    <source>
        <dbReference type="Proteomes" id="UP000039865"/>
    </source>
</evidence>
<accession>A0A078A1Q2</accession>
<sequence length="710" mass="83762">MQQIIKFSPLAHKLNSKLLLRQLLFQRAFVIPSSRGLAMNFSAPLHNKTQPAIDEETQEDLLNNRAMNIAQTQYQNDEIIRDIIEKNQTISQLTGYFNYNQKSFQMIHYSFMLYRLNHLVQEAKKYQNLTQEQIQNLPQNQRIIFEQNIGNDQMASHLQKLICFYIARNTKELIPNAIIPMLKVLSESSLDRSEMGQEQYALIEEKVMQEYPKYISLDLSSIVSAFLKLNYVPHQIIDELNKLQQLSTMNKYACLQLLEGLVDSKYNQKPEFYDKLLTQLKRSSQVTNQRLAGRALAILNKLKDITTDKDLVDHAQYYIDRYVESIRHPDQSIKADILLDSARVVRSLDNYARQATQRTLDLDQFNENYVRIQSDKIDKFRAEIIFVVYESFLNASDKKKFVDSFIRALRENRIDIRRFNVYQLEKAVQMIHGHSKKDLHVFHKFFDQCLEQGYYKQQQLLDNFSAFSKLFYIFVKEGFITQDFQNNIYYQYVFTLNDNLKKLTNQDIVNVLWGLIVSDDETVKSPLIAKIFEMLHEFKRDTPLTKDELIQLYQIHIYAQDKIKNRIWPKQFKDVIPQAAKDAAEDEFNQFDKNLFKDYQMDIAKKLLKLRCTFTENAKIHKTYRADFKLTDAQKIIVFVGGEMKNQKNSQLLGVYQQKISYLQTKLKDYQAIVIDLDTWKDKSEDEQYSFLFNASLPKEGDGFQSQYSF</sequence>
<keyword evidence="2" id="KW-1185">Reference proteome</keyword>
<dbReference type="SUPFAM" id="SSF48371">
    <property type="entry name" value="ARM repeat"/>
    <property type="match status" value="1"/>
</dbReference>
<protein>
    <recommendedName>
        <fullName evidence="3">RAP domain-containing protein</fullName>
    </recommendedName>
</protein>
<dbReference type="EMBL" id="CCKQ01004604">
    <property type="protein sequence ID" value="CDW75767.1"/>
    <property type="molecule type" value="Genomic_DNA"/>
</dbReference>
<reference evidence="1 2" key="1">
    <citation type="submission" date="2014-06" db="EMBL/GenBank/DDBJ databases">
        <authorList>
            <person name="Swart Estienne"/>
        </authorList>
    </citation>
    <scope>NUCLEOTIDE SEQUENCE [LARGE SCALE GENOMIC DNA]</scope>
    <source>
        <strain evidence="1 2">130c</strain>
    </source>
</reference>
<dbReference type="Proteomes" id="UP000039865">
    <property type="component" value="Unassembled WGS sequence"/>
</dbReference>
<proteinExistence type="predicted"/>
<dbReference type="AlphaFoldDB" id="A0A078A1Q2"/>
<evidence type="ECO:0000313" key="1">
    <source>
        <dbReference type="EMBL" id="CDW75767.1"/>
    </source>
</evidence>
<dbReference type="InParanoid" id="A0A078A1Q2"/>
<organism evidence="1 2">
    <name type="scientific">Stylonychia lemnae</name>
    <name type="common">Ciliate</name>
    <dbReference type="NCBI Taxonomy" id="5949"/>
    <lineage>
        <taxon>Eukaryota</taxon>
        <taxon>Sar</taxon>
        <taxon>Alveolata</taxon>
        <taxon>Ciliophora</taxon>
        <taxon>Intramacronucleata</taxon>
        <taxon>Spirotrichea</taxon>
        <taxon>Stichotrichia</taxon>
        <taxon>Sporadotrichida</taxon>
        <taxon>Oxytrichidae</taxon>
        <taxon>Stylonychinae</taxon>
        <taxon>Stylonychia</taxon>
    </lineage>
</organism>
<dbReference type="InterPro" id="IPR016024">
    <property type="entry name" value="ARM-type_fold"/>
</dbReference>